<organism evidence="1 2">
    <name type="scientific">Parageobacillus toebii</name>
    <dbReference type="NCBI Taxonomy" id="153151"/>
    <lineage>
        <taxon>Bacteria</taxon>
        <taxon>Bacillati</taxon>
        <taxon>Bacillota</taxon>
        <taxon>Bacilli</taxon>
        <taxon>Bacillales</taxon>
        <taxon>Anoxybacillaceae</taxon>
        <taxon>Parageobacillus</taxon>
    </lineage>
</organism>
<dbReference type="AlphaFoldDB" id="A0A150MJA1"/>
<dbReference type="Proteomes" id="UP000075324">
    <property type="component" value="Unassembled WGS sequence"/>
</dbReference>
<evidence type="ECO:0000313" key="2">
    <source>
        <dbReference type="Proteomes" id="UP000075324"/>
    </source>
</evidence>
<accession>A0A150MJA1</accession>
<protein>
    <submittedName>
        <fullName evidence="1">Uncharacterized protein</fullName>
    </submittedName>
</protein>
<dbReference type="EMBL" id="LQYW01000149">
    <property type="protein sequence ID" value="KYD24566.1"/>
    <property type="molecule type" value="Genomic_DNA"/>
</dbReference>
<proteinExistence type="predicted"/>
<comment type="caution">
    <text evidence="1">The sequence shown here is derived from an EMBL/GenBank/DDBJ whole genome shotgun (WGS) entry which is preliminary data.</text>
</comment>
<evidence type="ECO:0000313" key="1">
    <source>
        <dbReference type="EMBL" id="KYD24566.1"/>
    </source>
</evidence>
<gene>
    <name evidence="1" type="ORF">B4110_0574</name>
</gene>
<reference evidence="1 2" key="1">
    <citation type="submission" date="2016-01" db="EMBL/GenBank/DDBJ databases">
        <title>Draft Genome Sequences of Seven Thermophilic Sporeformers Isolated from Foods.</title>
        <authorList>
            <person name="Berendsen E.M."/>
            <person name="Wells-Bennik M.H."/>
            <person name="Krawcyk A.O."/>
            <person name="De Jong A."/>
            <person name="Holsappel S."/>
            <person name="Eijlander R.T."/>
            <person name="Kuipers O.P."/>
        </authorList>
    </citation>
    <scope>NUCLEOTIDE SEQUENCE [LARGE SCALE GENOMIC DNA]</scope>
    <source>
        <strain evidence="1 2">B4110</strain>
    </source>
</reference>
<name>A0A150MJA1_9BACL</name>
<sequence length="39" mass="4651">MGATQCFVSKKNEALRFLFLFLCDYFIQVEGLHLRHEFV</sequence>